<dbReference type="EMBL" id="WHYR01000012">
    <property type="protein sequence ID" value="MQL51815.1"/>
    <property type="molecule type" value="Genomic_DNA"/>
</dbReference>
<dbReference type="Proteomes" id="UP000441717">
    <property type="component" value="Unassembled WGS sequence"/>
</dbReference>
<evidence type="ECO:0000256" key="12">
    <source>
        <dbReference type="ARBA" id="ARBA00033276"/>
    </source>
</evidence>
<evidence type="ECO:0000313" key="17">
    <source>
        <dbReference type="Proteomes" id="UP000441717"/>
    </source>
</evidence>
<dbReference type="PANTHER" id="PTHR30478:SF0">
    <property type="entry name" value="BETA SLIDING CLAMP"/>
    <property type="match status" value="1"/>
</dbReference>
<dbReference type="GO" id="GO:0003677">
    <property type="term" value="F:DNA binding"/>
    <property type="evidence" value="ECO:0007669"/>
    <property type="project" value="UniProtKB-KW"/>
</dbReference>
<dbReference type="Gene3D" id="3.10.150.10">
    <property type="entry name" value="DNA Polymerase III, subunit A, domain 2"/>
    <property type="match status" value="1"/>
</dbReference>
<dbReference type="InterPro" id="IPR001001">
    <property type="entry name" value="DNA_polIII_beta"/>
</dbReference>
<feature type="domain" description="DNA polymerase III beta sliding clamp C-terminal" evidence="15">
    <location>
        <begin position="264"/>
        <end position="347"/>
    </location>
</feature>
<reference evidence="16 17" key="1">
    <citation type="submission" date="2019-10" db="EMBL/GenBank/DDBJ databases">
        <title>Comparative genomics of sulfur disproportionating microorganisms.</title>
        <authorList>
            <person name="Ward L.M."/>
            <person name="Bertran E."/>
            <person name="Johnston D."/>
        </authorList>
    </citation>
    <scope>NUCLEOTIDE SEQUENCE [LARGE SCALE GENOMIC DNA]</scope>
    <source>
        <strain evidence="16 17">DSM 14055</strain>
    </source>
</reference>
<dbReference type="GO" id="GO:0008408">
    <property type="term" value="F:3'-5' exonuclease activity"/>
    <property type="evidence" value="ECO:0007669"/>
    <property type="project" value="InterPro"/>
</dbReference>
<keyword evidence="8" id="KW-0239">DNA-directed DNA polymerase</keyword>
<evidence type="ECO:0000259" key="14">
    <source>
        <dbReference type="Pfam" id="PF02767"/>
    </source>
</evidence>
<evidence type="ECO:0000256" key="7">
    <source>
        <dbReference type="ARBA" id="ARBA00022705"/>
    </source>
</evidence>
<evidence type="ECO:0000256" key="8">
    <source>
        <dbReference type="ARBA" id="ARBA00022932"/>
    </source>
</evidence>
<dbReference type="Pfam" id="PF02767">
    <property type="entry name" value="DNA_pol3_beta_2"/>
    <property type="match status" value="1"/>
</dbReference>
<evidence type="ECO:0000256" key="5">
    <source>
        <dbReference type="ARBA" id="ARBA00022679"/>
    </source>
</evidence>
<dbReference type="InterPro" id="IPR022635">
    <property type="entry name" value="DNA_polIII_beta_C"/>
</dbReference>
<dbReference type="OrthoDB" id="8421503at2"/>
<keyword evidence="7" id="KW-0235">DNA replication</keyword>
<feature type="domain" description="DNA polymerase III beta sliding clamp central" evidence="14">
    <location>
        <begin position="133"/>
        <end position="244"/>
    </location>
</feature>
<evidence type="ECO:0000313" key="16">
    <source>
        <dbReference type="EMBL" id="MQL51815.1"/>
    </source>
</evidence>
<comment type="similarity">
    <text evidence="2">Belongs to the beta sliding clamp family.</text>
</comment>
<evidence type="ECO:0000259" key="13">
    <source>
        <dbReference type="Pfam" id="PF00712"/>
    </source>
</evidence>
<dbReference type="Gene3D" id="3.70.10.10">
    <property type="match status" value="1"/>
</dbReference>
<evidence type="ECO:0000259" key="15">
    <source>
        <dbReference type="Pfam" id="PF02768"/>
    </source>
</evidence>
<dbReference type="AlphaFoldDB" id="A0A6N7IP56"/>
<protein>
    <recommendedName>
        <fullName evidence="3">Beta sliding clamp</fullName>
    </recommendedName>
    <alternativeName>
        <fullName evidence="12">Beta-clamp processivity factor</fullName>
    </alternativeName>
    <alternativeName>
        <fullName evidence="10">DNA polymerase III beta sliding clamp subunit</fullName>
    </alternativeName>
    <alternativeName>
        <fullName evidence="11">DNA polymerase III subunit beta</fullName>
    </alternativeName>
</protein>
<evidence type="ECO:0000256" key="9">
    <source>
        <dbReference type="ARBA" id="ARBA00023125"/>
    </source>
</evidence>
<keyword evidence="6 16" id="KW-0548">Nucleotidyltransferase</keyword>
<dbReference type="GO" id="GO:0009360">
    <property type="term" value="C:DNA polymerase III complex"/>
    <property type="evidence" value="ECO:0007669"/>
    <property type="project" value="InterPro"/>
</dbReference>
<dbReference type="PANTHER" id="PTHR30478">
    <property type="entry name" value="DNA POLYMERASE III SUBUNIT BETA"/>
    <property type="match status" value="1"/>
</dbReference>
<keyword evidence="17" id="KW-1185">Reference proteome</keyword>
<accession>A0A6N7IP56</accession>
<evidence type="ECO:0000256" key="6">
    <source>
        <dbReference type="ARBA" id="ARBA00022695"/>
    </source>
</evidence>
<keyword evidence="9" id="KW-0238">DNA-binding</keyword>
<dbReference type="CDD" id="cd00140">
    <property type="entry name" value="beta_clamp"/>
    <property type="match status" value="1"/>
</dbReference>
<dbReference type="Pfam" id="PF02768">
    <property type="entry name" value="DNA_pol3_beta_3"/>
    <property type="match status" value="1"/>
</dbReference>
<comment type="caution">
    <text evidence="16">The sequence shown here is derived from an EMBL/GenBank/DDBJ whole genome shotgun (WGS) entry which is preliminary data.</text>
</comment>
<evidence type="ECO:0000256" key="4">
    <source>
        <dbReference type="ARBA" id="ARBA00022490"/>
    </source>
</evidence>
<feature type="domain" description="DNA polymerase III beta sliding clamp N-terminal" evidence="13">
    <location>
        <begin position="6"/>
        <end position="117"/>
    </location>
</feature>
<dbReference type="RefSeq" id="WP_152945752.1">
    <property type="nucleotide sequence ID" value="NZ_WHYR01000012.1"/>
</dbReference>
<dbReference type="InterPro" id="IPR022634">
    <property type="entry name" value="DNA_polIII_beta_N"/>
</dbReference>
<sequence length="382" mass="41073">MASVLFVDRARLSEAVQLARKAVSARSPLPVLSCVRLASGGETLTVAATDLDREIEVAVPCRGGDFEAVLPAKELAELLRFLPDGEIEIEKDGDGAVLRYAGNSARISGFSADQFPERPENARLAGFSTDAGNLKDALRRVVFAASDDTTRPVFTAVCVDLEGSGARFTATDTHRLVTLPLEVQRYGEERKSVLLPKEAVNDLIGALGGLKGNEEAEVFFDRSGAEVRAGGVRVWFRLVAGAFPPDTARLFSVPHSFAAEIPDMSGFELALRRAKVFAENDKNKSAIAHLHFTDNALTVSSGSDRGGVVEKIPVTNVEGGDLRVSFRIDYLLDVLEAIEPESKSLTFKFCSETETGTNPYALIAPSGSGEDGYRSIVLPVRK</sequence>
<dbReference type="GO" id="GO:0006271">
    <property type="term" value="P:DNA strand elongation involved in DNA replication"/>
    <property type="evidence" value="ECO:0007669"/>
    <property type="project" value="TreeGrafter"/>
</dbReference>
<dbReference type="SUPFAM" id="SSF55979">
    <property type="entry name" value="DNA clamp"/>
    <property type="match status" value="3"/>
</dbReference>
<keyword evidence="4" id="KW-0963">Cytoplasm</keyword>
<dbReference type="SMART" id="SM00480">
    <property type="entry name" value="POL3Bc"/>
    <property type="match status" value="1"/>
</dbReference>
<name>A0A6N7IP56_9FIRM</name>
<comment type="subcellular location">
    <subcellularLocation>
        <location evidence="1">Cytoplasm</location>
    </subcellularLocation>
</comment>
<dbReference type="GO" id="GO:0003887">
    <property type="term" value="F:DNA-directed DNA polymerase activity"/>
    <property type="evidence" value="ECO:0007669"/>
    <property type="project" value="UniProtKB-KW"/>
</dbReference>
<evidence type="ECO:0000256" key="1">
    <source>
        <dbReference type="ARBA" id="ARBA00004496"/>
    </source>
</evidence>
<dbReference type="NCBIfam" id="TIGR00663">
    <property type="entry name" value="dnan"/>
    <property type="match status" value="1"/>
</dbReference>
<keyword evidence="5 16" id="KW-0808">Transferase</keyword>
<proteinExistence type="inferred from homology"/>
<dbReference type="Pfam" id="PF00712">
    <property type="entry name" value="DNA_pol3_beta"/>
    <property type="match status" value="1"/>
</dbReference>
<dbReference type="InterPro" id="IPR046938">
    <property type="entry name" value="DNA_clamp_sf"/>
</dbReference>
<evidence type="ECO:0000256" key="3">
    <source>
        <dbReference type="ARBA" id="ARBA00021035"/>
    </source>
</evidence>
<evidence type="ECO:0000256" key="2">
    <source>
        <dbReference type="ARBA" id="ARBA00010752"/>
    </source>
</evidence>
<organism evidence="16 17">
    <name type="scientific">Desulfofundulus thermobenzoicus</name>
    <dbReference type="NCBI Taxonomy" id="29376"/>
    <lineage>
        <taxon>Bacteria</taxon>
        <taxon>Bacillati</taxon>
        <taxon>Bacillota</taxon>
        <taxon>Clostridia</taxon>
        <taxon>Eubacteriales</taxon>
        <taxon>Peptococcaceae</taxon>
        <taxon>Desulfofundulus</taxon>
    </lineage>
</organism>
<dbReference type="GO" id="GO:0005737">
    <property type="term" value="C:cytoplasm"/>
    <property type="evidence" value="ECO:0007669"/>
    <property type="project" value="UniProtKB-SubCell"/>
</dbReference>
<evidence type="ECO:0000256" key="11">
    <source>
        <dbReference type="ARBA" id="ARBA00033275"/>
    </source>
</evidence>
<evidence type="ECO:0000256" key="10">
    <source>
        <dbReference type="ARBA" id="ARBA00030988"/>
    </source>
</evidence>
<dbReference type="InterPro" id="IPR022637">
    <property type="entry name" value="DNA_polIII_beta_cen"/>
</dbReference>
<gene>
    <name evidence="16" type="primary">dnaN</name>
    <name evidence="16" type="ORF">GFC01_05965</name>
</gene>